<dbReference type="PANTHER" id="PTHR43507">
    <property type="entry name" value="NADH-UBIQUINONE OXIDOREDUCTASE CHAIN 4"/>
    <property type="match status" value="1"/>
</dbReference>
<dbReference type="RefSeq" id="YP_004581405.1">
    <property type="nucleotide sequence ID" value="NC_015646.1"/>
</dbReference>
<dbReference type="GO" id="GO:0031966">
    <property type="term" value="C:mitochondrial membrane"/>
    <property type="evidence" value="ECO:0007669"/>
    <property type="project" value="UniProtKB-SubCell"/>
</dbReference>
<dbReference type="AlphaFoldDB" id="F6GPJ7"/>
<evidence type="ECO:0000256" key="12">
    <source>
        <dbReference type="ARBA" id="ARBA00023075"/>
    </source>
</evidence>
<feature type="transmembrane region" description="Helical" evidence="16">
    <location>
        <begin position="36"/>
        <end position="53"/>
    </location>
</feature>
<protein>
    <recommendedName>
        <fullName evidence="4 16">NADH-ubiquinone oxidoreductase chain 4</fullName>
        <ecNumber evidence="3 16">7.1.1.2</ecNumber>
    </recommendedName>
</protein>
<keyword evidence="6 16" id="KW-0679">Respiratory chain</keyword>
<keyword evidence="7 16" id="KW-0812">Transmembrane</keyword>
<evidence type="ECO:0000256" key="9">
    <source>
        <dbReference type="ARBA" id="ARBA00022982"/>
    </source>
</evidence>
<comment type="subcellular location">
    <subcellularLocation>
        <location evidence="1 16">Mitochondrion membrane</location>
        <topology evidence="1 16">Multi-pass membrane protein</topology>
    </subcellularLocation>
</comment>
<feature type="transmembrane region" description="Helical" evidence="16">
    <location>
        <begin position="386"/>
        <end position="402"/>
    </location>
</feature>
<geneLocation type="mitochondrion" evidence="18"/>
<keyword evidence="14 16" id="KW-0472">Membrane</keyword>
<evidence type="ECO:0000313" key="18">
    <source>
        <dbReference type="EMBL" id="ACB12468.1"/>
    </source>
</evidence>
<dbReference type="InterPro" id="IPR003918">
    <property type="entry name" value="NADH_UbQ_OxRdtase"/>
</dbReference>
<dbReference type="InterPro" id="IPR001750">
    <property type="entry name" value="ND/Mrp_TM"/>
</dbReference>
<proteinExistence type="inferred from homology"/>
<evidence type="ECO:0000256" key="14">
    <source>
        <dbReference type="ARBA" id="ARBA00023136"/>
    </source>
</evidence>
<feature type="transmembrane region" description="Helical" evidence="16">
    <location>
        <begin position="139"/>
        <end position="159"/>
    </location>
</feature>
<dbReference type="GeneID" id="10751846"/>
<feature type="transmembrane region" description="Helical" evidence="16">
    <location>
        <begin position="179"/>
        <end position="201"/>
    </location>
</feature>
<dbReference type="CTD" id="4538"/>
<comment type="catalytic activity">
    <reaction evidence="15 16">
        <text>a ubiquinone + NADH + 5 H(+)(in) = a ubiquinol + NAD(+) + 4 H(+)(out)</text>
        <dbReference type="Rhea" id="RHEA:29091"/>
        <dbReference type="Rhea" id="RHEA-COMP:9565"/>
        <dbReference type="Rhea" id="RHEA-COMP:9566"/>
        <dbReference type="ChEBI" id="CHEBI:15378"/>
        <dbReference type="ChEBI" id="CHEBI:16389"/>
        <dbReference type="ChEBI" id="CHEBI:17976"/>
        <dbReference type="ChEBI" id="CHEBI:57540"/>
        <dbReference type="ChEBI" id="CHEBI:57945"/>
        <dbReference type="EC" id="7.1.1.2"/>
    </reaction>
</comment>
<evidence type="ECO:0000256" key="8">
    <source>
        <dbReference type="ARBA" id="ARBA00022967"/>
    </source>
</evidence>
<dbReference type="GO" id="GO:0042773">
    <property type="term" value="P:ATP synthesis coupled electron transport"/>
    <property type="evidence" value="ECO:0007669"/>
    <property type="project" value="InterPro"/>
</dbReference>
<feature type="domain" description="NADH:quinone oxidoreductase/Mrp antiporter transmembrane" evidence="17">
    <location>
        <begin position="77"/>
        <end position="351"/>
    </location>
</feature>
<keyword evidence="11 16" id="KW-0520">NAD</keyword>
<feature type="transmembrane region" description="Helical" evidence="16">
    <location>
        <begin position="110"/>
        <end position="133"/>
    </location>
</feature>
<evidence type="ECO:0000256" key="2">
    <source>
        <dbReference type="ARBA" id="ARBA00009025"/>
    </source>
</evidence>
<dbReference type="GO" id="GO:0003954">
    <property type="term" value="F:NADH dehydrogenase activity"/>
    <property type="evidence" value="ECO:0007669"/>
    <property type="project" value="TreeGrafter"/>
</dbReference>
<feature type="transmembrane region" description="Helical" evidence="16">
    <location>
        <begin position="80"/>
        <end position="98"/>
    </location>
</feature>
<feature type="transmembrane region" description="Helical" evidence="16">
    <location>
        <begin position="343"/>
        <end position="366"/>
    </location>
</feature>
<keyword evidence="12 16" id="KW-0830">Ubiquinone</keyword>
<keyword evidence="8" id="KW-1278">Translocase</keyword>
<evidence type="ECO:0000256" key="7">
    <source>
        <dbReference type="ARBA" id="ARBA00022692"/>
    </source>
</evidence>
<evidence type="ECO:0000256" key="15">
    <source>
        <dbReference type="ARBA" id="ARBA00049551"/>
    </source>
</evidence>
<dbReference type="GO" id="GO:0048039">
    <property type="term" value="F:ubiquinone binding"/>
    <property type="evidence" value="ECO:0007669"/>
    <property type="project" value="TreeGrafter"/>
</dbReference>
<dbReference type="EMBL" id="EU563937">
    <property type="protein sequence ID" value="ACB12468.1"/>
    <property type="molecule type" value="Genomic_DNA"/>
</dbReference>
<evidence type="ECO:0000256" key="10">
    <source>
        <dbReference type="ARBA" id="ARBA00022989"/>
    </source>
</evidence>
<evidence type="ECO:0000256" key="6">
    <source>
        <dbReference type="ARBA" id="ARBA00022660"/>
    </source>
</evidence>
<evidence type="ECO:0000256" key="5">
    <source>
        <dbReference type="ARBA" id="ARBA00022448"/>
    </source>
</evidence>
<accession>F6GPJ7</accession>
<feature type="transmembrane region" description="Helical" evidence="16">
    <location>
        <begin position="213"/>
        <end position="232"/>
    </location>
</feature>
<comment type="similarity">
    <text evidence="2 16">Belongs to the complex I subunit 4 family.</text>
</comment>
<organism evidence="18">
    <name type="scientific">Tubulipora flabellaris</name>
    <dbReference type="NCBI Taxonomy" id="365325"/>
    <lineage>
        <taxon>Eukaryota</taxon>
        <taxon>Metazoa</taxon>
        <taxon>Spiralia</taxon>
        <taxon>Lophotrochozoa</taxon>
        <taxon>Bryozoa</taxon>
        <taxon>Stenolaemata</taxon>
        <taxon>Tubuliporida</taxon>
        <taxon>Tubuliporidae</taxon>
        <taxon>Tubulipora</taxon>
    </lineage>
</organism>
<evidence type="ECO:0000256" key="16">
    <source>
        <dbReference type="RuleBase" id="RU003297"/>
    </source>
</evidence>
<keyword evidence="10 16" id="KW-1133">Transmembrane helix</keyword>
<evidence type="ECO:0000256" key="4">
    <source>
        <dbReference type="ARBA" id="ARBA00021006"/>
    </source>
</evidence>
<reference evidence="18" key="1">
    <citation type="journal article" date="2011" name="Mar. Genomics">
        <title>Complete mitochondrial genome of Tubulipora flabellaris (Bryozoa: Stenolaemata): The first representative from the class Stenolaemata with unique gene order.</title>
        <authorList>
            <person name="Sun M."/>
            <person name="Shen X."/>
            <person name="Liu H."/>
            <person name="Liu X."/>
            <person name="Wu Z."/>
            <person name="Liu B."/>
        </authorList>
    </citation>
    <scope>NUCLEOTIDE SEQUENCE</scope>
</reference>
<evidence type="ECO:0000256" key="11">
    <source>
        <dbReference type="ARBA" id="ARBA00023027"/>
    </source>
</evidence>
<feature type="transmembrane region" description="Helical" evidence="16">
    <location>
        <begin position="264"/>
        <end position="289"/>
    </location>
</feature>
<feature type="transmembrane region" description="Helical" evidence="16">
    <location>
        <begin position="310"/>
        <end position="331"/>
    </location>
</feature>
<gene>
    <name evidence="18" type="primary">ND4</name>
</gene>
<dbReference type="GO" id="GO:0008137">
    <property type="term" value="F:NADH dehydrogenase (ubiquinone) activity"/>
    <property type="evidence" value="ECO:0007669"/>
    <property type="project" value="UniProtKB-UniRule"/>
</dbReference>
<evidence type="ECO:0000256" key="1">
    <source>
        <dbReference type="ARBA" id="ARBA00004225"/>
    </source>
</evidence>
<keyword evidence="9 16" id="KW-0249">Electron transport</keyword>
<evidence type="ECO:0000256" key="13">
    <source>
        <dbReference type="ARBA" id="ARBA00023128"/>
    </source>
</evidence>
<dbReference type="GO" id="GO:0015990">
    <property type="term" value="P:electron transport coupled proton transport"/>
    <property type="evidence" value="ECO:0007669"/>
    <property type="project" value="TreeGrafter"/>
</dbReference>
<evidence type="ECO:0000256" key="3">
    <source>
        <dbReference type="ARBA" id="ARBA00012944"/>
    </source>
</evidence>
<dbReference type="PRINTS" id="PR01437">
    <property type="entry name" value="NUOXDRDTASE4"/>
</dbReference>
<comment type="function">
    <text evidence="16">Core subunit of the mitochondrial membrane respiratory chain NADH dehydrogenase (Complex I) which catalyzes electron transfer from NADH through the respiratory chain, using ubiquinone as an electron acceptor. Essential for the catalytic activity and assembly of complex I.</text>
</comment>
<dbReference type="PANTHER" id="PTHR43507:SF20">
    <property type="entry name" value="NADH-UBIQUINONE OXIDOREDUCTASE CHAIN 4"/>
    <property type="match status" value="1"/>
</dbReference>
<keyword evidence="5 16" id="KW-0813">Transport</keyword>
<evidence type="ECO:0000259" key="17">
    <source>
        <dbReference type="Pfam" id="PF00361"/>
    </source>
</evidence>
<name>F6GPJ7_9BILA</name>
<keyword evidence="13 16" id="KW-0496">Mitochondrion</keyword>
<dbReference type="EC" id="7.1.1.2" evidence="3 16"/>
<sequence>MFFCTFSTIILTFMLILFSYFNMSSLCNLCWNWDNFSSAMIILSLWIMMLIFLSDLGYYLKLYILILTMVITFITKNSLMFFISFEFSIIPILLIILLKGYQPERLEAGLSLLLYTFSASTPLLFSILYSYYYFSSFNIMFLSITAWQFMVLSMIGFLVKLPMWSFHLWLPKAHVEAPVGGSMILAAIMLKLGMYGIYRLFSLVNPQMKQMSFILMTVGFIGMIMSSLMCFMSSDIKTLIAYSSISHMSPTLMILLQFNSVSFLTIILLAVSHGFSSSLMFFTGNLLYLNSKSRSMMIQKGNLISNPNMIFILFWAIVFNLSVPPFLTFFSEVMVMLASFMQSYSVIPVFFILVLTTGAYNIYMYVNLGFGKEKLLNTKFIKSKEWLVFFLHSVPLVFIPFLF</sequence>
<dbReference type="Pfam" id="PF00361">
    <property type="entry name" value="Proton_antipo_M"/>
    <property type="match status" value="1"/>
</dbReference>